<name>A0ABP3AN03_MYCUL</name>
<comment type="caution">
    <text evidence="1">The sequence shown here is derived from an EMBL/GenBank/DDBJ whole genome shotgun (WGS) entry which is preliminary data.</text>
</comment>
<reference evidence="1 2" key="1">
    <citation type="submission" date="2014-01" db="EMBL/GenBank/DDBJ databases">
        <authorList>
            <person name="Dobos K."/>
            <person name="Lenaerts A."/>
            <person name="Ordway D."/>
            <person name="DeGroote M.A."/>
            <person name="Parker T."/>
            <person name="Sizemore C."/>
            <person name="Tallon L.J."/>
            <person name="Sadzewicz L.K."/>
            <person name="Sengamalay N."/>
            <person name="Fraser C.M."/>
            <person name="Hine E."/>
            <person name="Shefchek K.A."/>
            <person name="Das S.P."/>
            <person name="Tettelin H."/>
        </authorList>
    </citation>
    <scope>NUCLEOTIDE SEQUENCE [LARGE SCALE GENOMIC DNA]</scope>
    <source>
        <strain evidence="1 2">Harvey</strain>
    </source>
</reference>
<sequence>MVHCNRIAMNYSALIADAPVPPSFIGSLQDLIALETTYENSPDYDSDYNYWANHLPASQGSGTVAVRV</sequence>
<organism evidence="1 2">
    <name type="scientific">Mycobacterium ulcerans str. Harvey</name>
    <dbReference type="NCBI Taxonomy" id="1299332"/>
    <lineage>
        <taxon>Bacteria</taxon>
        <taxon>Bacillati</taxon>
        <taxon>Actinomycetota</taxon>
        <taxon>Actinomycetes</taxon>
        <taxon>Mycobacteriales</taxon>
        <taxon>Mycobacteriaceae</taxon>
        <taxon>Mycobacterium</taxon>
        <taxon>Mycobacterium ulcerans group</taxon>
    </lineage>
</organism>
<dbReference type="EC" id="5.1.1.-" evidence="1"/>
<accession>A0ABP3AN03</accession>
<keyword evidence="2" id="KW-1185">Reference proteome</keyword>
<keyword evidence="1" id="KW-0413">Isomerase</keyword>
<dbReference type="GO" id="GO:0016853">
    <property type="term" value="F:isomerase activity"/>
    <property type="evidence" value="ECO:0007669"/>
    <property type="project" value="UniProtKB-KW"/>
</dbReference>
<dbReference type="EMBL" id="JAOL01000076">
    <property type="protein sequence ID" value="EUA92508.1"/>
    <property type="molecule type" value="Genomic_DNA"/>
</dbReference>
<dbReference type="Proteomes" id="UP000020681">
    <property type="component" value="Unassembled WGS sequence"/>
</dbReference>
<evidence type="ECO:0000313" key="1">
    <source>
        <dbReference type="EMBL" id="EUA92508.1"/>
    </source>
</evidence>
<proteinExistence type="predicted"/>
<protein>
    <submittedName>
        <fullName evidence="1">Linear gramicidin synthetase subunit D domain protein</fullName>
        <ecNumber evidence="1">5.1.1.-</ecNumber>
    </submittedName>
</protein>
<evidence type="ECO:0000313" key="2">
    <source>
        <dbReference type="Proteomes" id="UP000020681"/>
    </source>
</evidence>
<gene>
    <name evidence="1" type="ORF">I551_1005</name>
</gene>